<dbReference type="AlphaFoldDB" id="A0A809XYF3"/>
<sequence>MSGLFARMKPAGRDGVRYARSKHIGDIRDASVIYGSSRVSTDRSFHLLRPASSWAIRRAISTGTPISDQMGAAVTGRLYTPPDIIKRQAMRANLLAKATATNLSSVKKD</sequence>
<organism evidence="1">
    <name type="scientific">Bradyrhizobium diazoefficiens</name>
    <dbReference type="NCBI Taxonomy" id="1355477"/>
    <lineage>
        <taxon>Bacteria</taxon>
        <taxon>Pseudomonadati</taxon>
        <taxon>Pseudomonadota</taxon>
        <taxon>Alphaproteobacteria</taxon>
        <taxon>Hyphomicrobiales</taxon>
        <taxon>Nitrobacteraceae</taxon>
        <taxon>Bradyrhizobium</taxon>
    </lineage>
</organism>
<name>A0A809XYF3_9BRAD</name>
<dbReference type="EMBL" id="AP023092">
    <property type="protein sequence ID" value="BCE32687.1"/>
    <property type="molecule type" value="Genomic_DNA"/>
</dbReference>
<reference evidence="1" key="1">
    <citation type="submission" date="2020-05" db="EMBL/GenBank/DDBJ databases">
        <title>Complete genome sequence of Bradyrhizobium diazoefficiens XF2 isolated from soybean nodule.</title>
        <authorList>
            <person name="Noda R."/>
            <person name="Kakizaki K."/>
            <person name="Minamisawa K."/>
        </authorList>
    </citation>
    <scope>NUCLEOTIDE SEQUENCE</scope>
    <source>
        <strain evidence="1">XF2</strain>
    </source>
</reference>
<proteinExistence type="predicted"/>
<accession>A0A809XYF3</accession>
<protein>
    <submittedName>
        <fullName evidence="1">Uncharacterized protein</fullName>
    </submittedName>
</protein>
<evidence type="ECO:0000313" key="1">
    <source>
        <dbReference type="EMBL" id="BCE32687.1"/>
    </source>
</evidence>
<gene>
    <name evidence="1" type="ORF">XF2B_64560</name>
</gene>